<evidence type="ECO:0000313" key="4">
    <source>
        <dbReference type="EMBL" id="MEI5689177.1"/>
    </source>
</evidence>
<gene>
    <name evidence="4" type="ORF">V8201_18955</name>
</gene>
<sequence>MRSILHIAAAILLAWTGSTVEAQTGLRVDRVVMLMRHGVRSPTKAPPMPVGTAAEAWPDWPVKPGYLTPHGAEALRRLGEADRARFIADGVMPRTGCAALHIVADSDQRTIATADAWAAAVAPGCDVDITHRPQDVADPIFSPIGERAVAFDAETARRAVLADAGPDGIAGEERRLRPVLSRLDMILCGPAHAGCGVAGEPSALAPVKPGSRPKLSGALDRASTVAQILLLEYAEGMPMRDVGWGRATAADIARASELHAVEFRLLARPRYVAAANMAGIAPLIRDALRDGQADAPGITMISGHDTNVASLAGLLGLYWQVPGLAADDPSPGGAIVFERLVDGSGHRYVRAVYRSQTLDQMRLLTRFDGATRPYRAVIPIATCNARGVRGLCTLEAFETLMTAGVAASAR</sequence>
<proteinExistence type="inferred from homology"/>
<evidence type="ECO:0000256" key="3">
    <source>
        <dbReference type="SAM" id="SignalP"/>
    </source>
</evidence>
<reference evidence="4 5" key="1">
    <citation type="journal article" date="2013" name="Int. J. Syst. Evol. Microbiol.">
        <title>Sphingomonas kyungheensis sp. nov., a bacterium with ginsenoside-converting activity isolated from soil of a ginseng field.</title>
        <authorList>
            <person name="Son H.M."/>
            <person name="Yang J.E."/>
            <person name="Park Y."/>
            <person name="Han C.K."/>
            <person name="Kim S.G."/>
            <person name="Kook M."/>
            <person name="Yi T.H."/>
        </authorList>
    </citation>
    <scope>NUCLEOTIDE SEQUENCE [LARGE SCALE GENOMIC DNA]</scope>
    <source>
        <strain evidence="4 5">LMG 26582</strain>
    </source>
</reference>
<evidence type="ECO:0000313" key="5">
    <source>
        <dbReference type="Proteomes" id="UP001367771"/>
    </source>
</evidence>
<dbReference type="PANTHER" id="PTHR11567:SF110">
    <property type="entry name" value="2-PHOSPHOXYLOSE PHOSPHATASE 1"/>
    <property type="match status" value="1"/>
</dbReference>
<dbReference type="RefSeq" id="WP_336546289.1">
    <property type="nucleotide sequence ID" value="NZ_JBBBDM010000025.1"/>
</dbReference>
<dbReference type="InterPro" id="IPR000560">
    <property type="entry name" value="His_Pase_clade-2"/>
</dbReference>
<dbReference type="Proteomes" id="UP001367771">
    <property type="component" value="Unassembled WGS sequence"/>
</dbReference>
<dbReference type="PANTHER" id="PTHR11567">
    <property type="entry name" value="ACID PHOSPHATASE-RELATED"/>
    <property type="match status" value="1"/>
</dbReference>
<dbReference type="CDD" id="cd07061">
    <property type="entry name" value="HP_HAP_like"/>
    <property type="match status" value="1"/>
</dbReference>
<organism evidence="4 5">
    <name type="scientific">Sphingomonas kyungheensis</name>
    <dbReference type="NCBI Taxonomy" id="1069987"/>
    <lineage>
        <taxon>Bacteria</taxon>
        <taxon>Pseudomonadati</taxon>
        <taxon>Pseudomonadota</taxon>
        <taxon>Alphaproteobacteria</taxon>
        <taxon>Sphingomonadales</taxon>
        <taxon>Sphingomonadaceae</taxon>
        <taxon>Sphingomonas</taxon>
    </lineage>
</organism>
<protein>
    <submittedName>
        <fullName evidence="4">Histidine-type phosphatase</fullName>
    </submittedName>
</protein>
<feature type="chain" id="PRO_5046630933" evidence="3">
    <location>
        <begin position="23"/>
        <end position="410"/>
    </location>
</feature>
<dbReference type="Gene3D" id="3.40.50.1240">
    <property type="entry name" value="Phosphoglycerate mutase-like"/>
    <property type="match status" value="2"/>
</dbReference>
<name>A0ABU8H802_9SPHN</name>
<dbReference type="EMBL" id="JBBBDM010000025">
    <property type="protein sequence ID" value="MEI5689177.1"/>
    <property type="molecule type" value="Genomic_DNA"/>
</dbReference>
<feature type="signal peptide" evidence="3">
    <location>
        <begin position="1"/>
        <end position="22"/>
    </location>
</feature>
<comment type="caution">
    <text evidence="4">The sequence shown here is derived from an EMBL/GenBank/DDBJ whole genome shotgun (WGS) entry which is preliminary data.</text>
</comment>
<keyword evidence="3" id="KW-0732">Signal</keyword>
<dbReference type="SUPFAM" id="SSF53254">
    <property type="entry name" value="Phosphoglycerate mutase-like"/>
    <property type="match status" value="1"/>
</dbReference>
<comment type="similarity">
    <text evidence="1">Belongs to the histidine acid phosphatase family.</text>
</comment>
<dbReference type="InterPro" id="IPR050645">
    <property type="entry name" value="Histidine_acid_phosphatase"/>
</dbReference>
<dbReference type="PROSITE" id="PS00616">
    <property type="entry name" value="HIS_ACID_PHOSPHAT_1"/>
    <property type="match status" value="1"/>
</dbReference>
<dbReference type="InterPro" id="IPR029033">
    <property type="entry name" value="His_PPase_superfam"/>
</dbReference>
<dbReference type="InterPro" id="IPR033379">
    <property type="entry name" value="Acid_Pase_AS"/>
</dbReference>
<keyword evidence="5" id="KW-1185">Reference proteome</keyword>
<evidence type="ECO:0000256" key="1">
    <source>
        <dbReference type="ARBA" id="ARBA00005375"/>
    </source>
</evidence>
<dbReference type="Pfam" id="PF00328">
    <property type="entry name" value="His_Phos_2"/>
    <property type="match status" value="2"/>
</dbReference>
<accession>A0ABU8H802</accession>
<evidence type="ECO:0000256" key="2">
    <source>
        <dbReference type="ARBA" id="ARBA00022801"/>
    </source>
</evidence>
<keyword evidence="2" id="KW-0378">Hydrolase</keyword>